<comment type="caution">
    <text evidence="1">The sequence shown here is derived from an EMBL/GenBank/DDBJ whole genome shotgun (WGS) entry which is preliminary data.</text>
</comment>
<gene>
    <name evidence="1" type="ORF">DWX27_10375</name>
    <name evidence="2" type="ORF">DWZ95_09380</name>
</gene>
<dbReference type="Proteomes" id="UP000284772">
    <property type="component" value="Unassembled WGS sequence"/>
</dbReference>
<dbReference type="EMBL" id="QRWT01000008">
    <property type="protein sequence ID" value="RGT52877.1"/>
    <property type="molecule type" value="Genomic_DNA"/>
</dbReference>
<dbReference type="EMBL" id="QRPE01000008">
    <property type="protein sequence ID" value="RHL93521.1"/>
    <property type="molecule type" value="Genomic_DNA"/>
</dbReference>
<dbReference type="PROSITE" id="PS51257">
    <property type="entry name" value="PROKAR_LIPOPROTEIN"/>
    <property type="match status" value="1"/>
</dbReference>
<organism evidence="1 3">
    <name type="scientific">Bacteroides intestinalis</name>
    <dbReference type="NCBI Taxonomy" id="329854"/>
    <lineage>
        <taxon>Bacteria</taxon>
        <taxon>Pseudomonadati</taxon>
        <taxon>Bacteroidota</taxon>
        <taxon>Bacteroidia</taxon>
        <taxon>Bacteroidales</taxon>
        <taxon>Bacteroidaceae</taxon>
        <taxon>Bacteroides</taxon>
    </lineage>
</organism>
<proteinExistence type="predicted"/>
<dbReference type="AlphaFoldDB" id="A0A3E4ING3"/>
<evidence type="ECO:0000313" key="1">
    <source>
        <dbReference type="EMBL" id="RGT52877.1"/>
    </source>
</evidence>
<dbReference type="Gene3D" id="2.170.15.10">
    <property type="entry name" value="Proaerolysin, chain A, domain 3"/>
    <property type="match status" value="1"/>
</dbReference>
<evidence type="ECO:0000313" key="2">
    <source>
        <dbReference type="EMBL" id="RHL93521.1"/>
    </source>
</evidence>
<evidence type="ECO:0000313" key="4">
    <source>
        <dbReference type="Proteomes" id="UP000285013"/>
    </source>
</evidence>
<name>A0A3E4ING3_9BACE</name>
<dbReference type="RefSeq" id="WP_021968292.1">
    <property type="nucleotide sequence ID" value="NZ_CABMMK010000001.1"/>
</dbReference>
<sequence>MTQIKELLRIGLFVIIVLCGTSACSNDDSDDDELAKDYILKEVAWIMQDDEVKIIKQTIPGFLTDNNTDEEMKVTVKPTADVRQSSCFYTDDAKLFQLLTQPPNEIYVPGGFTLLPSDHFSYIHSGPKTLFSLEEQYIPLTVEITHESTIPPHHRLIYNHIISLREINATYRACFTEINTGKELQITGKWTGKFFIQNEGETLLEEIK</sequence>
<reference evidence="3 4" key="1">
    <citation type="submission" date="2018-08" db="EMBL/GenBank/DDBJ databases">
        <title>A genome reference for cultivated species of the human gut microbiota.</title>
        <authorList>
            <person name="Zou Y."/>
            <person name="Xue W."/>
            <person name="Luo G."/>
        </authorList>
    </citation>
    <scope>NUCLEOTIDE SEQUENCE [LARGE SCALE GENOMIC DNA]</scope>
    <source>
        <strain evidence="1 3">AF19-10AC</strain>
        <strain evidence="2 4">AF36-16BH</strain>
    </source>
</reference>
<dbReference type="Proteomes" id="UP000285013">
    <property type="component" value="Unassembled WGS sequence"/>
</dbReference>
<protein>
    <submittedName>
        <fullName evidence="1">Uncharacterized protein</fullName>
    </submittedName>
</protein>
<accession>A0A3E4ING3</accession>
<evidence type="ECO:0000313" key="3">
    <source>
        <dbReference type="Proteomes" id="UP000284772"/>
    </source>
</evidence>